<reference evidence="6 8" key="2">
    <citation type="submission" date="2007-08" db="EMBL/GenBank/DDBJ databases">
        <authorList>
            <person name="Fulton L."/>
            <person name="Clifton S."/>
            <person name="Fulton B."/>
            <person name="Xu J."/>
            <person name="Minx P."/>
            <person name="Pepin K.H."/>
            <person name="Johnson M."/>
            <person name="Thiruvilangam P."/>
            <person name="Bhonagiri V."/>
            <person name="Nash W.E."/>
            <person name="Wang C."/>
            <person name="Mardis E.R."/>
            <person name="Wilson R.K."/>
        </authorList>
    </citation>
    <scope>NUCLEOTIDE SEQUENCE [LARGE SCALE GENOMIC DNA]</scope>
    <source>
        <strain evidence="6 8">DSM 753</strain>
    </source>
</reference>
<dbReference type="Proteomes" id="UP000220611">
    <property type="component" value="Unassembled WGS sequence"/>
</dbReference>
<comment type="pathway">
    <text evidence="1">Carbohydrate acid metabolism.</text>
</comment>
<evidence type="ECO:0000256" key="5">
    <source>
        <dbReference type="ARBA" id="ARBA00023277"/>
    </source>
</evidence>
<name>A7VPV8_9FIRM</name>
<comment type="caution">
    <text evidence="6">The sequence shown here is derived from an EMBL/GenBank/DDBJ whole genome shotgun (WGS) entry which is preliminary data.</text>
</comment>
<dbReference type="PANTHER" id="PTHR30246">
    <property type="entry name" value="2-KETO-3-DEOXY-6-PHOSPHOGLUCONATE ALDOLASE"/>
    <property type="match status" value="1"/>
</dbReference>
<dbReference type="AlphaFoldDB" id="A7VPV8"/>
<reference evidence="6 8" key="1">
    <citation type="submission" date="2007-08" db="EMBL/GenBank/DDBJ databases">
        <title>Draft genome sequence of Clostridium leptum (DSM 753).</title>
        <authorList>
            <person name="Sudarsanam P."/>
            <person name="Ley R."/>
            <person name="Guruge J."/>
            <person name="Turnbaugh P.J."/>
            <person name="Mahowald M."/>
            <person name="Liep D."/>
            <person name="Gordon J."/>
        </authorList>
    </citation>
    <scope>NUCLEOTIDE SEQUENCE [LARGE SCALE GENOMIC DNA]</scope>
    <source>
        <strain evidence="6 8">DSM 753</strain>
    </source>
</reference>
<dbReference type="HOGENOM" id="CLU_077795_2_2_9"/>
<dbReference type="InterPro" id="IPR013785">
    <property type="entry name" value="Aldolase_TIM"/>
</dbReference>
<dbReference type="GO" id="GO:0008675">
    <property type="term" value="F:2-dehydro-3-deoxy-phosphogluconate aldolase activity"/>
    <property type="evidence" value="ECO:0007669"/>
    <property type="project" value="UniProtKB-EC"/>
</dbReference>
<dbReference type="NCBIfam" id="TIGR01182">
    <property type="entry name" value="eda"/>
    <property type="match status" value="1"/>
</dbReference>
<gene>
    <name evidence="6" type="primary">eda</name>
    <name evidence="7" type="ORF">CH238_14375</name>
    <name evidence="6" type="ORF">CLOLEP_00585</name>
</gene>
<accession>A7VPV8</accession>
<protein>
    <submittedName>
        <fullName evidence="6 7">Aldolase</fullName>
        <ecNumber evidence="6">4.1.2.14</ecNumber>
        <ecNumber evidence="6">4.1.3.16</ecNumber>
    </submittedName>
</protein>
<keyword evidence="9" id="KW-1185">Reference proteome</keyword>
<evidence type="ECO:0000256" key="4">
    <source>
        <dbReference type="ARBA" id="ARBA00023239"/>
    </source>
</evidence>
<organism evidence="6 8">
    <name type="scientific">[Clostridium] leptum DSM 753</name>
    <dbReference type="NCBI Taxonomy" id="428125"/>
    <lineage>
        <taxon>Bacteria</taxon>
        <taxon>Bacillati</taxon>
        <taxon>Bacillota</taxon>
        <taxon>Clostridia</taxon>
        <taxon>Eubacteriales</taxon>
        <taxon>Oscillospiraceae</taxon>
        <taxon>Oscillospiraceae incertae sedis</taxon>
    </lineage>
</organism>
<dbReference type="EMBL" id="ABCB02000014">
    <property type="protein sequence ID" value="EDO62463.1"/>
    <property type="molecule type" value="Genomic_DNA"/>
</dbReference>
<evidence type="ECO:0000313" key="7">
    <source>
        <dbReference type="EMBL" id="PEQ23331.1"/>
    </source>
</evidence>
<evidence type="ECO:0000313" key="9">
    <source>
        <dbReference type="Proteomes" id="UP000220611"/>
    </source>
</evidence>
<dbReference type="eggNOG" id="COG0800">
    <property type="taxonomic scope" value="Bacteria"/>
</dbReference>
<dbReference type="InterPro" id="IPR000887">
    <property type="entry name" value="Aldlse_KDPG_KHG"/>
</dbReference>
<evidence type="ECO:0000256" key="2">
    <source>
        <dbReference type="ARBA" id="ARBA00006906"/>
    </source>
</evidence>
<dbReference type="GO" id="GO:0008700">
    <property type="term" value="F:(R,S)-4-hydroxy-2-oxoglutarate aldolase activity"/>
    <property type="evidence" value="ECO:0007669"/>
    <property type="project" value="UniProtKB-EC"/>
</dbReference>
<proteinExistence type="inferred from homology"/>
<evidence type="ECO:0000313" key="6">
    <source>
        <dbReference type="EMBL" id="EDO62463.1"/>
    </source>
</evidence>
<keyword evidence="5" id="KW-0119">Carbohydrate metabolism</keyword>
<dbReference type="SUPFAM" id="SSF51569">
    <property type="entry name" value="Aldolase"/>
    <property type="match status" value="1"/>
</dbReference>
<evidence type="ECO:0000256" key="1">
    <source>
        <dbReference type="ARBA" id="ARBA00004761"/>
    </source>
</evidence>
<comment type="similarity">
    <text evidence="2">Belongs to the KHG/KDPG aldolase family.</text>
</comment>
<dbReference type="Pfam" id="PF01081">
    <property type="entry name" value="Aldolase"/>
    <property type="match status" value="1"/>
</dbReference>
<evidence type="ECO:0000313" key="8">
    <source>
        <dbReference type="Proteomes" id="UP000003490"/>
    </source>
</evidence>
<dbReference type="CDD" id="cd00452">
    <property type="entry name" value="KDPG_aldolase"/>
    <property type="match status" value="1"/>
</dbReference>
<reference evidence="7 9" key="3">
    <citation type="submission" date="2017-07" db="EMBL/GenBank/DDBJ databases">
        <title>Prevalence of linear plasmids in Cutibacterium (Propionibacterium) acnes isolates obtained from prostatic tissue.</title>
        <authorList>
            <person name="Davidsson S."/>
            <person name="Carlsson J."/>
            <person name="Molling P."/>
            <person name="Andren O."/>
            <person name="Andersson S.-O."/>
            <person name="Brzuszkiewicz E."/>
            <person name="Poehlein A."/>
            <person name="Al-Zeer M."/>
            <person name="Brinkmann V."/>
            <person name="Scavenius C."/>
            <person name="Nazipi S."/>
            <person name="Soderquist B."/>
            <person name="Bruggemann H."/>
        </authorList>
    </citation>
    <scope>NUCLEOTIDE SEQUENCE [LARGE SCALE GENOMIC DNA]</scope>
    <source>
        <strain evidence="7 9">DSM 753</strain>
    </source>
</reference>
<dbReference type="Gene3D" id="3.20.20.70">
    <property type="entry name" value="Aldolase class I"/>
    <property type="match status" value="1"/>
</dbReference>
<evidence type="ECO:0000256" key="3">
    <source>
        <dbReference type="ARBA" id="ARBA00011233"/>
    </source>
</evidence>
<dbReference type="PANTHER" id="PTHR30246:SF1">
    <property type="entry name" value="2-DEHYDRO-3-DEOXY-6-PHOSPHOGALACTONATE ALDOLASE-RELATED"/>
    <property type="match status" value="1"/>
</dbReference>
<sequence length="209" mass="22336">MDMYEIVMKNPVLAILRNVPLEQTLDYAEAIVAGGIRFFEVALNSKDGLKQISVLRKRYGDRCLIGAGTAITVELAEKALNAGAQFLLTPGTPTDVLEYCAKNNVKLLPGVLTPSEIAASLEYGYKTMKLFPAGAMPLNYVKSLKGPFDQGNYVAIGGVCPSNYKSFFASGYLGVGMASNLMPAEAAANGDWEACAAAVRKIVDDLKKA</sequence>
<dbReference type="EC" id="4.1.2.14" evidence="6"/>
<dbReference type="Proteomes" id="UP000003490">
    <property type="component" value="Unassembled WGS sequence"/>
</dbReference>
<dbReference type="EMBL" id="NOXF01000019">
    <property type="protein sequence ID" value="PEQ23331.1"/>
    <property type="molecule type" value="Genomic_DNA"/>
</dbReference>
<comment type="subunit">
    <text evidence="3">Homotrimer.</text>
</comment>
<dbReference type="EC" id="4.1.3.16" evidence="6"/>
<keyword evidence="4 6" id="KW-0456">Lyase</keyword>